<name>A0A0M3JQW6_ANISI</name>
<proteinExistence type="predicted"/>
<reference evidence="3" key="1">
    <citation type="submission" date="2017-02" db="UniProtKB">
        <authorList>
            <consortium name="WormBaseParasite"/>
        </authorList>
    </citation>
    <scope>IDENTIFICATION</scope>
</reference>
<sequence>MKEGIHDKWFDVETSSVKGEEVSSIAAVIPAPLKCYLQSVASSGDPEWGFNIAYASADALSKIKPKDSEIFALPSTFYRDIEENLKRKLSDEITSTPGEIKCIRCWLADRKDSLDAI</sequence>
<dbReference type="WBParaSite" id="ASIM_0001008301-mRNA-1">
    <property type="protein sequence ID" value="ASIM_0001008301-mRNA-1"/>
    <property type="gene ID" value="ASIM_0001008301"/>
</dbReference>
<gene>
    <name evidence="1" type="ORF">ASIM_LOCUS9814</name>
</gene>
<dbReference type="Proteomes" id="UP000267096">
    <property type="component" value="Unassembled WGS sequence"/>
</dbReference>
<dbReference type="AlphaFoldDB" id="A0A0M3JQW6"/>
<dbReference type="EMBL" id="UYRR01030972">
    <property type="protein sequence ID" value="VDK41783.1"/>
    <property type="molecule type" value="Genomic_DNA"/>
</dbReference>
<accession>A0A0M3JQW6</accession>
<keyword evidence="2" id="KW-1185">Reference proteome</keyword>
<organism evidence="3">
    <name type="scientific">Anisakis simplex</name>
    <name type="common">Herring worm</name>
    <dbReference type="NCBI Taxonomy" id="6269"/>
    <lineage>
        <taxon>Eukaryota</taxon>
        <taxon>Metazoa</taxon>
        <taxon>Ecdysozoa</taxon>
        <taxon>Nematoda</taxon>
        <taxon>Chromadorea</taxon>
        <taxon>Rhabditida</taxon>
        <taxon>Spirurina</taxon>
        <taxon>Ascaridomorpha</taxon>
        <taxon>Ascaridoidea</taxon>
        <taxon>Anisakidae</taxon>
        <taxon>Anisakis</taxon>
        <taxon>Anisakis simplex complex</taxon>
    </lineage>
</organism>
<evidence type="ECO:0000313" key="2">
    <source>
        <dbReference type="Proteomes" id="UP000267096"/>
    </source>
</evidence>
<reference evidence="1 2" key="2">
    <citation type="submission" date="2018-11" db="EMBL/GenBank/DDBJ databases">
        <authorList>
            <consortium name="Pathogen Informatics"/>
        </authorList>
    </citation>
    <scope>NUCLEOTIDE SEQUENCE [LARGE SCALE GENOMIC DNA]</scope>
</reference>
<evidence type="ECO:0000313" key="3">
    <source>
        <dbReference type="WBParaSite" id="ASIM_0001008301-mRNA-1"/>
    </source>
</evidence>
<protein>
    <submittedName>
        <fullName evidence="3">Integron gene cassette protein</fullName>
    </submittedName>
</protein>
<evidence type="ECO:0000313" key="1">
    <source>
        <dbReference type="EMBL" id="VDK41783.1"/>
    </source>
</evidence>